<dbReference type="Gene3D" id="1.10.8.10">
    <property type="entry name" value="DNA helicase RuvA subunit, C-terminal domain"/>
    <property type="match status" value="1"/>
</dbReference>
<comment type="caution">
    <text evidence="6">Lacks conserved residue(s) required for the propagation of feature annotation.</text>
</comment>
<dbReference type="InterPro" id="IPR010994">
    <property type="entry name" value="RuvA_2-like"/>
</dbReference>
<dbReference type="HAMAP" id="MF_00031">
    <property type="entry name" value="DNA_HJ_migration_RuvA"/>
    <property type="match status" value="1"/>
</dbReference>
<dbReference type="GO" id="GO:0006310">
    <property type="term" value="P:DNA recombination"/>
    <property type="evidence" value="ECO:0007669"/>
    <property type="project" value="UniProtKB-UniRule"/>
</dbReference>
<dbReference type="KEGG" id="caz:CARG_05400"/>
<dbReference type="NCBIfam" id="TIGR00084">
    <property type="entry name" value="ruvA"/>
    <property type="match status" value="1"/>
</dbReference>
<dbReference type="GO" id="GO:0006281">
    <property type="term" value="P:DNA repair"/>
    <property type="evidence" value="ECO:0007669"/>
    <property type="project" value="UniProtKB-UniRule"/>
</dbReference>
<dbReference type="PATRIC" id="fig|1348662.3.peg.1061"/>
<sequence length="205" mass="21281">MNMIASLRGTVLSVGLNSAVIECGGVGYAILATPQTLAEMHKGQERHIFTQMVVREDAMVLYGFADTASRDIFNTLQSVSGLGPKLALAALSVYTPQDLATRISTSDVKGLQKIPGVGKRMAERMVVDLKDKVNLYAAAPSATNDTVSSAASPATSLVTESVVEALTGLGFTAAQADKAVATVIANQPDASTSEALRAALKVLGK</sequence>
<evidence type="ECO:0000256" key="3">
    <source>
        <dbReference type="ARBA" id="ARBA00023125"/>
    </source>
</evidence>
<evidence type="ECO:0000256" key="5">
    <source>
        <dbReference type="ARBA" id="ARBA00023204"/>
    </source>
</evidence>
<organism evidence="8 9">
    <name type="scientific">Corynebacterium argentoratense DSM 44202</name>
    <dbReference type="NCBI Taxonomy" id="1348662"/>
    <lineage>
        <taxon>Bacteria</taxon>
        <taxon>Bacillati</taxon>
        <taxon>Actinomycetota</taxon>
        <taxon>Actinomycetes</taxon>
        <taxon>Mycobacteriales</taxon>
        <taxon>Corynebacteriaceae</taxon>
        <taxon>Corynebacterium</taxon>
    </lineage>
</organism>
<dbReference type="GO" id="GO:0009379">
    <property type="term" value="C:Holliday junction helicase complex"/>
    <property type="evidence" value="ECO:0007669"/>
    <property type="project" value="InterPro"/>
</dbReference>
<keyword evidence="1 6" id="KW-0963">Cytoplasm</keyword>
<evidence type="ECO:0000256" key="2">
    <source>
        <dbReference type="ARBA" id="ARBA00022763"/>
    </source>
</evidence>
<keyword evidence="9" id="KW-1185">Reference proteome</keyword>
<dbReference type="GO" id="GO:0000400">
    <property type="term" value="F:four-way junction DNA binding"/>
    <property type="evidence" value="ECO:0007669"/>
    <property type="project" value="UniProtKB-UniRule"/>
</dbReference>
<dbReference type="HOGENOM" id="CLU_087936_2_1_11"/>
<dbReference type="EMBL" id="CP006365">
    <property type="protein sequence ID" value="AGU15217.1"/>
    <property type="molecule type" value="Genomic_DNA"/>
</dbReference>
<keyword evidence="5 6" id="KW-0234">DNA repair</keyword>
<dbReference type="InterPro" id="IPR000085">
    <property type="entry name" value="RuvA"/>
</dbReference>
<evidence type="ECO:0000256" key="4">
    <source>
        <dbReference type="ARBA" id="ARBA00023172"/>
    </source>
</evidence>
<dbReference type="eggNOG" id="COG0632">
    <property type="taxonomic scope" value="Bacteria"/>
</dbReference>
<dbReference type="InterPro" id="IPR011114">
    <property type="entry name" value="RuvA_C"/>
</dbReference>
<comment type="domain">
    <text evidence="6">Has three domains with a flexible linker between the domains II and III and assumes an 'L' shape. Domain III is highly mobile and contacts RuvB.</text>
</comment>
<dbReference type="GO" id="GO:0005737">
    <property type="term" value="C:cytoplasm"/>
    <property type="evidence" value="ECO:0007669"/>
    <property type="project" value="UniProtKB-SubCell"/>
</dbReference>
<dbReference type="InterPro" id="IPR003583">
    <property type="entry name" value="Hlx-hairpin-Hlx_DNA-bd_motif"/>
</dbReference>
<dbReference type="SUPFAM" id="SSF47781">
    <property type="entry name" value="RuvA domain 2-like"/>
    <property type="match status" value="1"/>
</dbReference>
<comment type="function">
    <text evidence="6">The RuvA-RuvB-RuvC complex processes Holliday junction (HJ) DNA during genetic recombination and DNA repair, while the RuvA-RuvB complex plays an important role in the rescue of blocked DNA replication forks via replication fork reversal (RFR). RuvA specifically binds to HJ cruciform DNA, conferring on it an open structure. The RuvB hexamer acts as an ATP-dependent pump, pulling dsDNA into and through the RuvAB complex. HJ branch migration allows RuvC to scan DNA until it finds its consensus sequence, where it cleaves and resolves the cruciform DNA.</text>
</comment>
<feature type="region of interest" description="Domain III" evidence="6">
    <location>
        <begin position="152"/>
        <end position="205"/>
    </location>
</feature>
<dbReference type="Pfam" id="PF07499">
    <property type="entry name" value="RuvA_C"/>
    <property type="match status" value="1"/>
</dbReference>
<dbReference type="AlphaFoldDB" id="U3GZF6"/>
<dbReference type="GO" id="GO:0048476">
    <property type="term" value="C:Holliday junction resolvase complex"/>
    <property type="evidence" value="ECO:0007669"/>
    <property type="project" value="UniProtKB-UniRule"/>
</dbReference>
<dbReference type="InterPro" id="IPR013849">
    <property type="entry name" value="DNA_helicase_Holl-junc_RuvA_I"/>
</dbReference>
<evidence type="ECO:0000256" key="6">
    <source>
        <dbReference type="HAMAP-Rule" id="MF_00031"/>
    </source>
</evidence>
<dbReference type="SUPFAM" id="SSF46929">
    <property type="entry name" value="DNA helicase RuvA subunit, C-terminal domain"/>
    <property type="match status" value="1"/>
</dbReference>
<dbReference type="Pfam" id="PF14520">
    <property type="entry name" value="HHH_5"/>
    <property type="match status" value="1"/>
</dbReference>
<evidence type="ECO:0000259" key="7">
    <source>
        <dbReference type="SMART" id="SM00278"/>
    </source>
</evidence>
<comment type="similarity">
    <text evidence="6">Belongs to the RuvA family.</text>
</comment>
<evidence type="ECO:0000313" key="9">
    <source>
        <dbReference type="Proteomes" id="UP000016943"/>
    </source>
</evidence>
<gene>
    <name evidence="6" type="primary">ruvA</name>
    <name evidence="8" type="ORF">CARG_05400</name>
</gene>
<comment type="subcellular location">
    <subcellularLocation>
        <location evidence="6">Cytoplasm</location>
    </subcellularLocation>
</comment>
<dbReference type="SUPFAM" id="SSF50249">
    <property type="entry name" value="Nucleic acid-binding proteins"/>
    <property type="match status" value="1"/>
</dbReference>
<dbReference type="GO" id="GO:0009378">
    <property type="term" value="F:four-way junction helicase activity"/>
    <property type="evidence" value="ECO:0007669"/>
    <property type="project" value="InterPro"/>
</dbReference>
<dbReference type="Pfam" id="PF01330">
    <property type="entry name" value="RuvA_N"/>
    <property type="match status" value="1"/>
</dbReference>
<name>U3GZF6_9CORY</name>
<dbReference type="Gene3D" id="1.10.150.20">
    <property type="entry name" value="5' to 3' exonuclease, C-terminal subdomain"/>
    <property type="match status" value="1"/>
</dbReference>
<evidence type="ECO:0000313" key="8">
    <source>
        <dbReference type="EMBL" id="AGU15217.1"/>
    </source>
</evidence>
<dbReference type="GO" id="GO:0005524">
    <property type="term" value="F:ATP binding"/>
    <property type="evidence" value="ECO:0007669"/>
    <property type="project" value="InterPro"/>
</dbReference>
<dbReference type="InterPro" id="IPR012340">
    <property type="entry name" value="NA-bd_OB-fold"/>
</dbReference>
<feature type="domain" description="Helix-hairpin-helix DNA-binding motif class 1" evidence="7">
    <location>
        <begin position="74"/>
        <end position="93"/>
    </location>
</feature>
<dbReference type="Proteomes" id="UP000016943">
    <property type="component" value="Chromosome"/>
</dbReference>
<dbReference type="InterPro" id="IPR036267">
    <property type="entry name" value="RuvA_C_sf"/>
</dbReference>
<proteinExistence type="inferred from homology"/>
<dbReference type="CDD" id="cd14332">
    <property type="entry name" value="UBA_RuvA_C"/>
    <property type="match status" value="1"/>
</dbReference>
<dbReference type="Gene3D" id="2.40.50.140">
    <property type="entry name" value="Nucleic acid-binding proteins"/>
    <property type="match status" value="1"/>
</dbReference>
<keyword evidence="3 6" id="KW-0238">DNA-binding</keyword>
<dbReference type="STRING" id="1348662.CARG_05400"/>
<comment type="subunit">
    <text evidence="6">Homotetramer. Forms an RuvA(8)-RuvB(12)-Holliday junction (HJ) complex. HJ DNA is sandwiched between 2 RuvA tetramers; dsDNA enters through RuvA and exits via RuvB. An RuvB hexamer assembles on each DNA strand where it exits the tetramer. Each RuvB hexamer is contacted by two RuvA subunits (via domain III) on 2 adjacent RuvB subunits; this complex drives branch migration. In the full resolvosome a probable DNA-RuvA(4)-RuvB(12)-RuvC(2) complex forms which resolves the HJ.</text>
</comment>
<reference evidence="8 9" key="1">
    <citation type="journal article" date="2013" name="Genome Announc.">
        <title>Whole-Genome Sequence of the Clinical Strain Corynebacterium argentoratense DSM 44202, Isolated from a Human Throat Specimen.</title>
        <authorList>
            <person name="Bomholt C."/>
            <person name="Glaub A."/>
            <person name="Gravermann K."/>
            <person name="Albersmeier A."/>
            <person name="Brinkrolf K."/>
            <person name="Ruckert C."/>
            <person name="Tauch A."/>
        </authorList>
    </citation>
    <scope>NUCLEOTIDE SEQUENCE [LARGE SCALE GENOMIC DNA]</scope>
    <source>
        <strain evidence="8">DSM 44202</strain>
    </source>
</reference>
<dbReference type="SMART" id="SM00278">
    <property type="entry name" value="HhH1"/>
    <property type="match status" value="2"/>
</dbReference>
<keyword evidence="4 6" id="KW-0233">DNA recombination</keyword>
<evidence type="ECO:0000256" key="1">
    <source>
        <dbReference type="ARBA" id="ARBA00022490"/>
    </source>
</evidence>
<keyword evidence="2 6" id="KW-0227">DNA damage</keyword>
<protein>
    <recommendedName>
        <fullName evidence="6">Holliday junction branch migration complex subunit RuvA</fullName>
    </recommendedName>
</protein>
<feature type="domain" description="Helix-hairpin-helix DNA-binding motif class 1" evidence="7">
    <location>
        <begin position="109"/>
        <end position="128"/>
    </location>
</feature>
<accession>U3GZF6</accession>